<dbReference type="AlphaFoldDB" id="A0AAV9Q452"/>
<dbReference type="InterPro" id="IPR006084">
    <property type="entry name" value="XPG/Rad2"/>
</dbReference>
<gene>
    <name evidence="17" type="primary">EXO1</name>
    <name evidence="17" type="ORF">LTR25_007334</name>
</gene>
<feature type="compositionally biased region" description="Low complexity" evidence="14">
    <location>
        <begin position="620"/>
        <end position="632"/>
    </location>
</feature>
<dbReference type="Gene3D" id="3.40.50.1010">
    <property type="entry name" value="5'-nuclease"/>
    <property type="match status" value="1"/>
</dbReference>
<evidence type="ECO:0000256" key="12">
    <source>
        <dbReference type="ARBA" id="ARBA00023204"/>
    </source>
</evidence>
<evidence type="ECO:0000256" key="13">
    <source>
        <dbReference type="ARBA" id="ARBA00023242"/>
    </source>
</evidence>
<keyword evidence="10" id="KW-0267">Excision nuclease</keyword>
<organism evidence="17 18">
    <name type="scientific">Vermiconidia calcicola</name>
    <dbReference type="NCBI Taxonomy" id="1690605"/>
    <lineage>
        <taxon>Eukaryota</taxon>
        <taxon>Fungi</taxon>
        <taxon>Dikarya</taxon>
        <taxon>Ascomycota</taxon>
        <taxon>Pezizomycotina</taxon>
        <taxon>Dothideomycetes</taxon>
        <taxon>Dothideomycetidae</taxon>
        <taxon>Mycosphaerellales</taxon>
        <taxon>Extremaceae</taxon>
        <taxon>Vermiconidia</taxon>
    </lineage>
</organism>
<evidence type="ECO:0000256" key="10">
    <source>
        <dbReference type="ARBA" id="ARBA00022881"/>
    </source>
</evidence>
<comment type="cofactor">
    <cofactor evidence="1">
        <name>Mg(2+)</name>
        <dbReference type="ChEBI" id="CHEBI:18420"/>
    </cofactor>
</comment>
<dbReference type="Pfam" id="PF00867">
    <property type="entry name" value="XPG_I"/>
    <property type="match status" value="1"/>
</dbReference>
<proteinExistence type="inferred from homology"/>
<keyword evidence="13" id="KW-0539">Nucleus</keyword>
<evidence type="ECO:0000313" key="18">
    <source>
        <dbReference type="Proteomes" id="UP001345827"/>
    </source>
</evidence>
<dbReference type="InterPro" id="IPR006085">
    <property type="entry name" value="XPG_DNA_repair_N"/>
</dbReference>
<dbReference type="Pfam" id="PF00752">
    <property type="entry name" value="XPG_N"/>
    <property type="match status" value="1"/>
</dbReference>
<dbReference type="SUPFAM" id="SSF88723">
    <property type="entry name" value="PIN domain-like"/>
    <property type="match status" value="1"/>
</dbReference>
<evidence type="ECO:0000256" key="4">
    <source>
        <dbReference type="ARBA" id="ARBA00022722"/>
    </source>
</evidence>
<keyword evidence="8" id="KW-0269">Exonuclease</keyword>
<feature type="domain" description="XPG-I" evidence="15">
    <location>
        <begin position="138"/>
        <end position="208"/>
    </location>
</feature>
<sequence>MGIKGLLPLLKSIQKPCTLKKFTGQTIGVDAYGWLHRGVVGCAFALALGKPTTIHIDFVLSRVRMLLDFGVTPYLIFDGDNLPSKAGTNAARRKRREESKTLGLELHRARKTSQAQQELQKSVDVTPLMARHLIEELKKLNVQYIVAPYEADAQLVYLEQKGIIDGILSEDSDLLVFGAKRLLTKLNQYGELVEIERADFPLCKDISLAGWTDTMFMRLAILSGCDYLPNIEKLGLKTAYGYVRKYKDVEKILRMIQFEGKLVVPNGYLDGFQQAELTFLHHRVFCPVTQKMVFLNELSPGVSDSDMPYLGPYVDPDTAIGVACGDLDPFSKKPLRLDYTKSIGRPALGENRRQSYASPAELKPKKSIETFFKPQRQPLAELDPNSLTPSPTQQRLLERHRNASWEPRLINSAPALRRSVTASVSTAAGTDRSAFLARASTMSTYQPPKRQRLCSDSMDPSPSREVKESPFFAATSGEIEASPLAEKKGKVKKSRRSRFEVFSDSSVGEVLLDCDIQQKVSPDKEIALQQPASDGHKEPDDAPESIPQSSPVGGSPSPFYPSLPNGSSRSKSNSKSGTPPDPGAEREISQDVDPDAFEDLLEYHVRKQNEKLLERFAFQSSEKSSSSFLSPSNPQQRRSRISAQPQELQAGLENAFVKTGPASRYQRTPDLLQTFQYQSPKRRQSALESLGSPAVSRDMLPKAANNTAELRGSEDAMVPNSEDGSSEIGSPGRKPQLDLSAFAFVRT</sequence>
<feature type="region of interest" description="Disordered" evidence="14">
    <location>
        <begin position="522"/>
        <end position="595"/>
    </location>
</feature>
<dbReference type="GO" id="GO:0017108">
    <property type="term" value="F:5'-flap endonuclease activity"/>
    <property type="evidence" value="ECO:0007669"/>
    <property type="project" value="TreeGrafter"/>
</dbReference>
<evidence type="ECO:0000256" key="3">
    <source>
        <dbReference type="ARBA" id="ARBA00010563"/>
    </source>
</evidence>
<keyword evidence="6" id="KW-0227">DNA damage</keyword>
<dbReference type="GO" id="GO:0046872">
    <property type="term" value="F:metal ion binding"/>
    <property type="evidence" value="ECO:0007669"/>
    <property type="project" value="UniProtKB-KW"/>
</dbReference>
<dbReference type="InterPro" id="IPR036279">
    <property type="entry name" value="5-3_exonuclease_C_sf"/>
</dbReference>
<dbReference type="CDD" id="cd09908">
    <property type="entry name" value="H3TH_EXO1"/>
    <property type="match status" value="1"/>
</dbReference>
<evidence type="ECO:0000259" key="15">
    <source>
        <dbReference type="SMART" id="SM00484"/>
    </source>
</evidence>
<dbReference type="PANTHER" id="PTHR11081:SF65">
    <property type="entry name" value="DNA DAMAGE-INDUCIBLE PROTEIN DIN7-RELATED"/>
    <property type="match status" value="1"/>
</dbReference>
<dbReference type="CDD" id="cd09857">
    <property type="entry name" value="PIN_EXO1"/>
    <property type="match status" value="1"/>
</dbReference>
<feature type="region of interest" description="Disordered" evidence="14">
    <location>
        <begin position="677"/>
        <end position="747"/>
    </location>
</feature>
<feature type="compositionally biased region" description="Low complexity" evidence="14">
    <location>
        <begin position="545"/>
        <end position="577"/>
    </location>
</feature>
<evidence type="ECO:0000313" key="17">
    <source>
        <dbReference type="EMBL" id="KAK5533468.1"/>
    </source>
</evidence>
<keyword evidence="9" id="KW-0460">Magnesium</keyword>
<dbReference type="InterPro" id="IPR029060">
    <property type="entry name" value="PIN-like_dom_sf"/>
</dbReference>
<evidence type="ECO:0000256" key="8">
    <source>
        <dbReference type="ARBA" id="ARBA00022839"/>
    </source>
</evidence>
<evidence type="ECO:0000256" key="9">
    <source>
        <dbReference type="ARBA" id="ARBA00022842"/>
    </source>
</evidence>
<dbReference type="SUPFAM" id="SSF47807">
    <property type="entry name" value="5' to 3' exonuclease, C-terminal subdomain"/>
    <property type="match status" value="1"/>
</dbReference>
<keyword evidence="12" id="KW-0234">DNA repair</keyword>
<keyword evidence="7" id="KW-0378">Hydrolase</keyword>
<comment type="similarity">
    <text evidence="3">Belongs to the XPG/RAD2 endonuclease family. EXO1 subfamily.</text>
</comment>
<evidence type="ECO:0000256" key="5">
    <source>
        <dbReference type="ARBA" id="ARBA00022723"/>
    </source>
</evidence>
<evidence type="ECO:0000256" key="7">
    <source>
        <dbReference type="ARBA" id="ARBA00022801"/>
    </source>
</evidence>
<dbReference type="Proteomes" id="UP001345827">
    <property type="component" value="Unassembled WGS sequence"/>
</dbReference>
<dbReference type="Gene3D" id="1.10.150.20">
    <property type="entry name" value="5' to 3' exonuclease, C-terminal subdomain"/>
    <property type="match status" value="1"/>
</dbReference>
<dbReference type="FunFam" id="3.40.50.1010:FF:000002">
    <property type="entry name" value="Exonuclease 1, putative"/>
    <property type="match status" value="1"/>
</dbReference>
<dbReference type="SMART" id="SM00484">
    <property type="entry name" value="XPGI"/>
    <property type="match status" value="1"/>
</dbReference>
<protein>
    <submittedName>
        <fullName evidence="17">Rad2 nuclease</fullName>
    </submittedName>
</protein>
<dbReference type="SMART" id="SM00485">
    <property type="entry name" value="XPGN"/>
    <property type="match status" value="1"/>
</dbReference>
<dbReference type="GO" id="GO:0003677">
    <property type="term" value="F:DNA binding"/>
    <property type="evidence" value="ECO:0007669"/>
    <property type="project" value="UniProtKB-KW"/>
</dbReference>
<evidence type="ECO:0000256" key="11">
    <source>
        <dbReference type="ARBA" id="ARBA00023125"/>
    </source>
</evidence>
<dbReference type="InterPro" id="IPR019974">
    <property type="entry name" value="XPG_CS"/>
</dbReference>
<keyword evidence="4" id="KW-0540">Nuclease</keyword>
<evidence type="ECO:0000256" key="6">
    <source>
        <dbReference type="ARBA" id="ARBA00022763"/>
    </source>
</evidence>
<feature type="compositionally biased region" description="Polar residues" evidence="14">
    <location>
        <begin position="633"/>
        <end position="647"/>
    </location>
</feature>
<evidence type="ECO:0000256" key="1">
    <source>
        <dbReference type="ARBA" id="ARBA00001946"/>
    </source>
</evidence>
<dbReference type="GO" id="GO:0035312">
    <property type="term" value="F:5'-3' DNA exonuclease activity"/>
    <property type="evidence" value="ECO:0007669"/>
    <property type="project" value="InterPro"/>
</dbReference>
<feature type="region of interest" description="Disordered" evidence="14">
    <location>
        <begin position="620"/>
        <end position="651"/>
    </location>
</feature>
<evidence type="ECO:0000256" key="14">
    <source>
        <dbReference type="SAM" id="MobiDB-lite"/>
    </source>
</evidence>
<evidence type="ECO:0000259" key="16">
    <source>
        <dbReference type="SMART" id="SM00485"/>
    </source>
</evidence>
<reference evidence="17 18" key="1">
    <citation type="submission" date="2023-06" db="EMBL/GenBank/DDBJ databases">
        <title>Black Yeasts Isolated from many extreme environments.</title>
        <authorList>
            <person name="Coleine C."/>
            <person name="Stajich J.E."/>
            <person name="Selbmann L."/>
        </authorList>
    </citation>
    <scope>NUCLEOTIDE SEQUENCE [LARGE SCALE GENOMIC DNA]</scope>
    <source>
        <strain evidence="17 18">CCFEE 5887</strain>
    </source>
</reference>
<evidence type="ECO:0000256" key="2">
    <source>
        <dbReference type="ARBA" id="ARBA00004123"/>
    </source>
</evidence>
<dbReference type="PANTHER" id="PTHR11081">
    <property type="entry name" value="FLAP ENDONUCLEASE FAMILY MEMBER"/>
    <property type="match status" value="1"/>
</dbReference>
<dbReference type="InterPro" id="IPR006086">
    <property type="entry name" value="XPG-I_dom"/>
</dbReference>
<dbReference type="InterPro" id="IPR037315">
    <property type="entry name" value="EXO1_H3TH"/>
</dbReference>
<comment type="subcellular location">
    <subcellularLocation>
        <location evidence="2">Nucleus</location>
    </subcellularLocation>
</comment>
<keyword evidence="18" id="KW-1185">Reference proteome</keyword>
<dbReference type="EMBL" id="JAXLQG010000013">
    <property type="protein sequence ID" value="KAK5533468.1"/>
    <property type="molecule type" value="Genomic_DNA"/>
</dbReference>
<accession>A0AAV9Q452</accession>
<dbReference type="PROSITE" id="PS00841">
    <property type="entry name" value="XPG_1"/>
    <property type="match status" value="1"/>
</dbReference>
<dbReference type="FunFam" id="1.10.150.20:FF:000011">
    <property type="entry name" value="exonuclease 1"/>
    <property type="match status" value="1"/>
</dbReference>
<dbReference type="PRINTS" id="PR00853">
    <property type="entry name" value="XPGRADSUPER"/>
</dbReference>
<keyword evidence="5" id="KW-0479">Metal-binding</keyword>
<keyword evidence="11" id="KW-0238">DNA-binding</keyword>
<dbReference type="InterPro" id="IPR044752">
    <property type="entry name" value="PIN-like_EXO1"/>
</dbReference>
<comment type="caution">
    <text evidence="17">The sequence shown here is derived from an EMBL/GenBank/DDBJ whole genome shotgun (WGS) entry which is preliminary data.</text>
</comment>
<feature type="region of interest" description="Disordered" evidence="14">
    <location>
        <begin position="439"/>
        <end position="499"/>
    </location>
</feature>
<feature type="domain" description="XPG N-terminal" evidence="16">
    <location>
        <begin position="1"/>
        <end position="99"/>
    </location>
</feature>
<name>A0AAV9Q452_9PEZI</name>
<dbReference type="GO" id="GO:0006281">
    <property type="term" value="P:DNA repair"/>
    <property type="evidence" value="ECO:0007669"/>
    <property type="project" value="UniProtKB-KW"/>
</dbReference>
<dbReference type="GO" id="GO:0005634">
    <property type="term" value="C:nucleus"/>
    <property type="evidence" value="ECO:0007669"/>
    <property type="project" value="UniProtKB-SubCell"/>
</dbReference>